<sequence length="284" mass="31188">MEIGGSGRSVHSDVRDVIRVDATLGILLPALTVLLVRSSKTHPKRLSVVTAGLQSFFDAAAYFAISAPLATIVFLSMKDFGISASNFEAIESKITQIVSVVCMLPLLYPIVLLNATDEPAKHNMRVFLLNVAASLSFYTFVSRCIHWFSNTPMRTSDGDVIYMDDWVEVESICFSDGLRGLKKNRVYGSIGAVGLSAMIIVYLFTFWQNLGLLGSRHLAGRSRWQDLIFQHHVWRQWLSRHPYYATAFPSGPARALITPSLGNLLPTAPSAGTVICTIHGVRGG</sequence>
<dbReference type="OrthoDB" id="4582561at2759"/>
<evidence type="ECO:0000313" key="2">
    <source>
        <dbReference type="EMBL" id="KAG9256687.1"/>
    </source>
</evidence>
<protein>
    <submittedName>
        <fullName evidence="2">Uncharacterized protein</fullName>
    </submittedName>
</protein>
<proteinExistence type="predicted"/>
<accession>A0A9P7ZRU2</accession>
<dbReference type="RefSeq" id="XP_046120611.1">
    <property type="nucleotide sequence ID" value="XM_046266982.1"/>
</dbReference>
<organism evidence="2 3">
    <name type="scientific">Emericellopsis atlantica</name>
    <dbReference type="NCBI Taxonomy" id="2614577"/>
    <lineage>
        <taxon>Eukaryota</taxon>
        <taxon>Fungi</taxon>
        <taxon>Dikarya</taxon>
        <taxon>Ascomycota</taxon>
        <taxon>Pezizomycotina</taxon>
        <taxon>Sordariomycetes</taxon>
        <taxon>Hypocreomycetidae</taxon>
        <taxon>Hypocreales</taxon>
        <taxon>Bionectriaceae</taxon>
        <taxon>Emericellopsis</taxon>
    </lineage>
</organism>
<feature type="transmembrane region" description="Helical" evidence="1">
    <location>
        <begin position="17"/>
        <end position="36"/>
    </location>
</feature>
<evidence type="ECO:0000256" key="1">
    <source>
        <dbReference type="SAM" id="Phobius"/>
    </source>
</evidence>
<reference evidence="2" key="1">
    <citation type="journal article" date="2021" name="IMA Fungus">
        <title>Genomic characterization of three marine fungi, including Emericellopsis atlantica sp. nov. with signatures of a generalist lifestyle and marine biomass degradation.</title>
        <authorList>
            <person name="Hagestad O.C."/>
            <person name="Hou L."/>
            <person name="Andersen J.H."/>
            <person name="Hansen E.H."/>
            <person name="Altermark B."/>
            <person name="Li C."/>
            <person name="Kuhnert E."/>
            <person name="Cox R.J."/>
            <person name="Crous P.W."/>
            <person name="Spatafora J.W."/>
            <person name="Lail K."/>
            <person name="Amirebrahimi M."/>
            <person name="Lipzen A."/>
            <person name="Pangilinan J."/>
            <person name="Andreopoulos W."/>
            <person name="Hayes R.D."/>
            <person name="Ng V."/>
            <person name="Grigoriev I.V."/>
            <person name="Jackson S.A."/>
            <person name="Sutton T.D.S."/>
            <person name="Dobson A.D.W."/>
            <person name="Rama T."/>
        </authorList>
    </citation>
    <scope>NUCLEOTIDE SEQUENCE</scope>
    <source>
        <strain evidence="2">TS7</strain>
    </source>
</reference>
<feature type="transmembrane region" description="Helical" evidence="1">
    <location>
        <begin position="56"/>
        <end position="77"/>
    </location>
</feature>
<name>A0A9P7ZRU2_9HYPO</name>
<keyword evidence="3" id="KW-1185">Reference proteome</keyword>
<keyword evidence="1" id="KW-1133">Transmembrane helix</keyword>
<gene>
    <name evidence="2" type="ORF">F5Z01DRAFT_748304</name>
</gene>
<comment type="caution">
    <text evidence="2">The sequence shown here is derived from an EMBL/GenBank/DDBJ whole genome shotgun (WGS) entry which is preliminary data.</text>
</comment>
<evidence type="ECO:0000313" key="3">
    <source>
        <dbReference type="Proteomes" id="UP000887229"/>
    </source>
</evidence>
<feature type="transmembrane region" description="Helical" evidence="1">
    <location>
        <begin position="127"/>
        <end position="148"/>
    </location>
</feature>
<dbReference type="EMBL" id="MU251247">
    <property type="protein sequence ID" value="KAG9256687.1"/>
    <property type="molecule type" value="Genomic_DNA"/>
</dbReference>
<feature type="transmembrane region" description="Helical" evidence="1">
    <location>
        <begin position="97"/>
        <end position="115"/>
    </location>
</feature>
<dbReference type="Proteomes" id="UP000887229">
    <property type="component" value="Unassembled WGS sequence"/>
</dbReference>
<keyword evidence="1" id="KW-0472">Membrane</keyword>
<dbReference type="AlphaFoldDB" id="A0A9P7ZRU2"/>
<feature type="transmembrane region" description="Helical" evidence="1">
    <location>
        <begin position="186"/>
        <end position="207"/>
    </location>
</feature>
<keyword evidence="1" id="KW-0812">Transmembrane</keyword>
<dbReference type="GeneID" id="70297885"/>